<dbReference type="AlphaFoldDB" id="A0A7J6Y235"/>
<evidence type="ECO:0000313" key="9">
    <source>
        <dbReference type="Proteomes" id="UP000583944"/>
    </source>
</evidence>
<dbReference type="GO" id="GO:0071051">
    <property type="term" value="P:poly(A)-dependent snoRNA 3'-end processing"/>
    <property type="evidence" value="ECO:0007669"/>
    <property type="project" value="TreeGrafter"/>
</dbReference>
<dbReference type="VEuPathDB" id="TriTrypDB:ECC02_006534"/>
<dbReference type="InterPro" id="IPR012340">
    <property type="entry name" value="NA-bd_OB-fold"/>
</dbReference>
<dbReference type="CDD" id="cd22525">
    <property type="entry name" value="KH-I_Rrp4_eukar"/>
    <property type="match status" value="1"/>
</dbReference>
<evidence type="ECO:0000259" key="7">
    <source>
        <dbReference type="Pfam" id="PF21266"/>
    </source>
</evidence>
<dbReference type="GO" id="GO:0071035">
    <property type="term" value="P:nuclear polyadenylation-dependent rRNA catabolic process"/>
    <property type="evidence" value="ECO:0007669"/>
    <property type="project" value="TreeGrafter"/>
</dbReference>
<accession>A0A7J6Y235</accession>
<organism evidence="8 9">
    <name type="scientific">Trypanosoma cruzi</name>
    <dbReference type="NCBI Taxonomy" id="5693"/>
    <lineage>
        <taxon>Eukaryota</taxon>
        <taxon>Discoba</taxon>
        <taxon>Euglenozoa</taxon>
        <taxon>Kinetoplastea</taxon>
        <taxon>Metakinetoplastina</taxon>
        <taxon>Trypanosomatida</taxon>
        <taxon>Trypanosomatidae</taxon>
        <taxon>Trypanosoma</taxon>
        <taxon>Schizotrypanum</taxon>
    </lineage>
</organism>
<dbReference type="GO" id="GO:0071034">
    <property type="term" value="P:CUT catabolic process"/>
    <property type="evidence" value="ECO:0007669"/>
    <property type="project" value="TreeGrafter"/>
</dbReference>
<evidence type="ECO:0008006" key="10">
    <source>
        <dbReference type="Google" id="ProtNLM"/>
    </source>
</evidence>
<dbReference type="Gene3D" id="2.40.50.100">
    <property type="match status" value="1"/>
</dbReference>
<sequence>MRPVLWKSSNRGVDVFYFSCIGQRVPVVWRMASPMVNRGSGADLEAYVYFLTFIVHFVYSTSVMNFNFACVIFWGGLCLFWGWLFVVLFFLLLLLFFLLFLFCFNVALRFVLGDVFVMMPVVEYSFFVFFCFCFLLLYFCLFSCSLNFAMNLTTCIVGDSICGSLGDSKLLEPEGVVFLRGYSTYEGNRPNEVAAAQEGGGEIIAAINGLIEVTDRVVSVKGISTRYHPEIGDIVIGRVKEVSGNRWRIDISAYQDAVMLLSNATEPGGILRRRGRNDELTMRHIFDQDEIVVAEVQRISSDGVVSLHTRCGEKYGKLTGFGMLVLVSPALVRRAKHHFLKLGILPVGIILGTNGMVWVNPDVAQRGGTDNSFYFNEQTDVDVRRSVARVANCIKVMNFARLPIFAKTIEASVKLSIDVGLGPFDVLHNSNYDLITNAVMEAITKRKRQRS</sequence>
<feature type="transmembrane region" description="Helical" evidence="5">
    <location>
        <begin position="124"/>
        <end position="150"/>
    </location>
</feature>
<dbReference type="CDD" id="cd05789">
    <property type="entry name" value="S1_Rrp4"/>
    <property type="match status" value="1"/>
</dbReference>
<evidence type="ECO:0000256" key="3">
    <source>
        <dbReference type="ARBA" id="ARBA00022835"/>
    </source>
</evidence>
<evidence type="ECO:0000256" key="1">
    <source>
        <dbReference type="ARBA" id="ARBA00004123"/>
    </source>
</evidence>
<evidence type="ECO:0000256" key="4">
    <source>
        <dbReference type="ARBA" id="ARBA00022884"/>
    </source>
</evidence>
<comment type="similarity">
    <text evidence="2">Belongs to the RRP4 family.</text>
</comment>
<evidence type="ECO:0000256" key="2">
    <source>
        <dbReference type="ARBA" id="ARBA00009155"/>
    </source>
</evidence>
<dbReference type="InterPro" id="IPR048565">
    <property type="entry name" value="S1_RRP4"/>
</dbReference>
<keyword evidence="3" id="KW-0271">Exosome</keyword>
<evidence type="ECO:0000259" key="6">
    <source>
        <dbReference type="Pfam" id="PF15985"/>
    </source>
</evidence>
<dbReference type="SUPFAM" id="SSF54791">
    <property type="entry name" value="Eukaryotic type KH-domain (KH-domain type I)"/>
    <property type="match status" value="1"/>
</dbReference>
<evidence type="ECO:0000313" key="8">
    <source>
        <dbReference type="EMBL" id="KAF5220466.1"/>
    </source>
</evidence>
<dbReference type="PANTHER" id="PTHR21321">
    <property type="entry name" value="PNAS-3 RELATED"/>
    <property type="match status" value="1"/>
</dbReference>
<keyword evidence="5" id="KW-0812">Transmembrane</keyword>
<dbReference type="EMBL" id="JABDHM010000051">
    <property type="protein sequence ID" value="KAF5220466.1"/>
    <property type="molecule type" value="Genomic_DNA"/>
</dbReference>
<dbReference type="VEuPathDB" id="TriTrypDB:BCY84_16771"/>
<keyword evidence="5" id="KW-0472">Membrane</keyword>
<feature type="transmembrane region" description="Helical" evidence="5">
    <location>
        <begin position="80"/>
        <end position="112"/>
    </location>
</feature>
<dbReference type="SUPFAM" id="SSF50249">
    <property type="entry name" value="Nucleic acid-binding proteins"/>
    <property type="match status" value="1"/>
</dbReference>
<comment type="subcellular location">
    <subcellularLocation>
        <location evidence="1">Nucleus</location>
    </subcellularLocation>
</comment>
<feature type="domain" description="RRP4 S1" evidence="7">
    <location>
        <begin position="226"/>
        <end position="298"/>
    </location>
</feature>
<feature type="domain" description="K Homology" evidence="6">
    <location>
        <begin position="322"/>
        <end position="363"/>
    </location>
</feature>
<dbReference type="InterPro" id="IPR036612">
    <property type="entry name" value="KH_dom_type_1_sf"/>
</dbReference>
<dbReference type="GO" id="GO:0034475">
    <property type="term" value="P:U4 snRNA 3'-end processing"/>
    <property type="evidence" value="ECO:0007669"/>
    <property type="project" value="TreeGrafter"/>
</dbReference>
<reference evidence="8 9" key="1">
    <citation type="journal article" date="2019" name="Genome Biol. Evol.">
        <title>Nanopore Sequencing Significantly Improves Genome Assembly of the Protozoan Parasite Trypanosoma cruzi.</title>
        <authorList>
            <person name="Diaz-Viraque F."/>
            <person name="Pita S."/>
            <person name="Greif G."/>
            <person name="de Souza R.C.M."/>
            <person name="Iraola G."/>
            <person name="Robello C."/>
        </authorList>
    </citation>
    <scope>NUCLEOTIDE SEQUENCE [LARGE SCALE GENOMIC DNA]</scope>
    <source>
        <strain evidence="8 9">Berenice</strain>
    </source>
</reference>
<dbReference type="Gene3D" id="2.40.50.140">
    <property type="entry name" value="Nucleic acid-binding proteins"/>
    <property type="match status" value="1"/>
</dbReference>
<keyword evidence="4" id="KW-0694">RNA-binding</keyword>
<dbReference type="GO" id="GO:0000176">
    <property type="term" value="C:nuclear exosome (RNase complex)"/>
    <property type="evidence" value="ECO:0007669"/>
    <property type="project" value="TreeGrafter"/>
</dbReference>
<comment type="caution">
    <text evidence="8">The sequence shown here is derived from an EMBL/GenBank/DDBJ whole genome shotgun (WGS) entry which is preliminary data.</text>
</comment>
<keyword evidence="5" id="KW-1133">Transmembrane helix</keyword>
<gene>
    <name evidence="8" type="ORF">ECC02_006534</name>
</gene>
<evidence type="ECO:0000256" key="5">
    <source>
        <dbReference type="SAM" id="Phobius"/>
    </source>
</evidence>
<proteinExistence type="inferred from homology"/>
<dbReference type="Proteomes" id="UP000583944">
    <property type="component" value="Unassembled WGS sequence"/>
</dbReference>
<dbReference type="Pfam" id="PF21266">
    <property type="entry name" value="S1_RRP4"/>
    <property type="match status" value="1"/>
</dbReference>
<protein>
    <recommendedName>
        <fullName evidence="10">Exosome complex exonuclease</fullName>
    </recommendedName>
</protein>
<dbReference type="GO" id="GO:0003723">
    <property type="term" value="F:RNA binding"/>
    <property type="evidence" value="ECO:0007669"/>
    <property type="project" value="UniProtKB-KW"/>
</dbReference>
<dbReference type="PANTHER" id="PTHR21321:SF4">
    <property type="entry name" value="EXOSOME COMPLEX COMPONENT RRP4"/>
    <property type="match status" value="1"/>
</dbReference>
<name>A0A7J6Y235_TRYCR</name>
<dbReference type="InterPro" id="IPR004088">
    <property type="entry name" value="KH_dom_type_1"/>
</dbReference>
<dbReference type="Pfam" id="PF15985">
    <property type="entry name" value="KH_6"/>
    <property type="match status" value="1"/>
</dbReference>
<dbReference type="InterPro" id="IPR026699">
    <property type="entry name" value="Exosome_RNA_bind1/RRP40/RRP4"/>
</dbReference>
<feature type="transmembrane region" description="Helical" evidence="5">
    <location>
        <begin position="47"/>
        <end position="74"/>
    </location>
</feature>
<dbReference type="GO" id="GO:0000177">
    <property type="term" value="C:cytoplasmic exosome (RNase complex)"/>
    <property type="evidence" value="ECO:0007669"/>
    <property type="project" value="TreeGrafter"/>
</dbReference>
<dbReference type="GO" id="GO:0000467">
    <property type="term" value="P:exonucleolytic trimming to generate mature 3'-end of 5.8S rRNA from tricistronic rRNA transcript (SSU-rRNA, 5.8S rRNA, LSU-rRNA)"/>
    <property type="evidence" value="ECO:0007669"/>
    <property type="project" value="TreeGrafter"/>
</dbReference>
<dbReference type="GO" id="GO:0071038">
    <property type="term" value="P:TRAMP-dependent tRNA surveillance pathway"/>
    <property type="evidence" value="ECO:0007669"/>
    <property type="project" value="TreeGrafter"/>
</dbReference>